<gene>
    <name evidence="4" type="ORF">CF651_10090</name>
</gene>
<dbReference type="InterPro" id="IPR007527">
    <property type="entry name" value="Znf_SWIM"/>
</dbReference>
<dbReference type="Proteomes" id="UP000215509">
    <property type="component" value="Unassembled WGS sequence"/>
</dbReference>
<reference evidence="4 5" key="1">
    <citation type="submission" date="2017-07" db="EMBL/GenBank/DDBJ databases">
        <title>Genome sequencing and assembly of Paenibacillus rigui.</title>
        <authorList>
            <person name="Mayilraj S."/>
        </authorList>
    </citation>
    <scope>NUCLEOTIDE SEQUENCE [LARGE SCALE GENOMIC DNA]</scope>
    <source>
        <strain evidence="4 5">JCM 16352</strain>
    </source>
</reference>
<keyword evidence="5" id="KW-1185">Reference proteome</keyword>
<keyword evidence="1" id="KW-0862">Zinc</keyword>
<dbReference type="PROSITE" id="PS50966">
    <property type="entry name" value="ZF_SWIM"/>
    <property type="match status" value="1"/>
</dbReference>
<dbReference type="EMBL" id="NMQW01000014">
    <property type="protein sequence ID" value="OXM86512.1"/>
    <property type="molecule type" value="Genomic_DNA"/>
</dbReference>
<evidence type="ECO:0000313" key="4">
    <source>
        <dbReference type="EMBL" id="OXM86512.1"/>
    </source>
</evidence>
<sequence length="578" mass="67938">MVSLTYQELIQRIRPYFSQTILKRGWQYYKDDTIEQFQAESESIIKAVVYGSVKYFVKLDLKQFRNSRCNCPHDEYCKHMAAILYEASYRAGLQPKQLLSPTPKLLSEQVEVEVETAGGKAASSSSLKPQIKLGIQESAASAEVRPPGQSLSGNESTADMEKAPSAALAKKSGGSRATPKEKGSAADWHRYFEKQFEHFSMYENGREMEELFTQVMEWFLPFASGWESTRRLLYGMHVVLFVMKRVDELRAEMMRQHYYRLFGYARIFTDIAEQCLQVMTDMVQRVNRMEAQERYPELLQATVQYLSEHAFPEHKSSMPWDDVYSLIWRKLLIHPALREHERARISEALANQRLFPACRDALVVSRAFFDVLDRNDRRARQWLEEELSGQGTVLIFSLLEGFVSDKDWDRLVEWLHWLVPIIKTSGGAMMDRYFAYWLEAVKHLELEREWQSVIRSMLPESYPFYARMLFEQQRFQEWVDINIIFMRSPSHFSAAELKQVEAYDGRLLLPMYHFAVERSVLEKNRTSYKTAVRLLKKLTALCKRLKEPERCEQYIQQISKQYSRYRAFQEELRKGKLL</sequence>
<organism evidence="4 5">
    <name type="scientific">Paenibacillus rigui</name>
    <dbReference type="NCBI Taxonomy" id="554312"/>
    <lineage>
        <taxon>Bacteria</taxon>
        <taxon>Bacillati</taxon>
        <taxon>Bacillota</taxon>
        <taxon>Bacilli</taxon>
        <taxon>Bacillales</taxon>
        <taxon>Paenibacillaceae</taxon>
        <taxon>Paenibacillus</taxon>
    </lineage>
</organism>
<comment type="caution">
    <text evidence="4">The sequence shown here is derived from an EMBL/GenBank/DDBJ whole genome shotgun (WGS) entry which is preliminary data.</text>
</comment>
<dbReference type="OrthoDB" id="7593573at2"/>
<dbReference type="GO" id="GO:0008270">
    <property type="term" value="F:zinc ion binding"/>
    <property type="evidence" value="ECO:0007669"/>
    <property type="project" value="UniProtKB-KW"/>
</dbReference>
<evidence type="ECO:0000256" key="2">
    <source>
        <dbReference type="SAM" id="MobiDB-lite"/>
    </source>
</evidence>
<keyword evidence="1" id="KW-0863">Zinc-finger</keyword>
<proteinExistence type="predicted"/>
<dbReference type="Pfam" id="PF04434">
    <property type="entry name" value="SWIM"/>
    <property type="match status" value="1"/>
</dbReference>
<evidence type="ECO:0000313" key="5">
    <source>
        <dbReference type="Proteomes" id="UP000215509"/>
    </source>
</evidence>
<feature type="domain" description="SWIM-type" evidence="3">
    <location>
        <begin position="55"/>
        <end position="88"/>
    </location>
</feature>
<name>A0A229USY9_9BACL</name>
<dbReference type="RefSeq" id="WP_094014728.1">
    <property type="nucleotide sequence ID" value="NZ_NMQW01000014.1"/>
</dbReference>
<evidence type="ECO:0000259" key="3">
    <source>
        <dbReference type="PROSITE" id="PS50966"/>
    </source>
</evidence>
<keyword evidence="1" id="KW-0479">Metal-binding</keyword>
<feature type="region of interest" description="Disordered" evidence="2">
    <location>
        <begin position="138"/>
        <end position="182"/>
    </location>
</feature>
<evidence type="ECO:0000256" key="1">
    <source>
        <dbReference type="PROSITE-ProRule" id="PRU00325"/>
    </source>
</evidence>
<dbReference type="AlphaFoldDB" id="A0A229USY9"/>
<accession>A0A229USY9</accession>
<protein>
    <recommendedName>
        <fullName evidence="3">SWIM-type domain-containing protein</fullName>
    </recommendedName>
</protein>